<name>A0A852RGB2_9ACTN</name>
<protein>
    <recommendedName>
        <fullName evidence="3">MarR family transcriptional regulator</fullName>
    </recommendedName>
</protein>
<dbReference type="SUPFAM" id="SSF46785">
    <property type="entry name" value="Winged helix' DNA-binding domain"/>
    <property type="match status" value="1"/>
</dbReference>
<organism evidence="1 2">
    <name type="scientific">Nocardioides kongjuensis</name>
    <dbReference type="NCBI Taxonomy" id="349522"/>
    <lineage>
        <taxon>Bacteria</taxon>
        <taxon>Bacillati</taxon>
        <taxon>Actinomycetota</taxon>
        <taxon>Actinomycetes</taxon>
        <taxon>Propionibacteriales</taxon>
        <taxon>Nocardioidaceae</taxon>
        <taxon>Nocardioides</taxon>
    </lineage>
</organism>
<evidence type="ECO:0000313" key="1">
    <source>
        <dbReference type="EMBL" id="NYD32377.1"/>
    </source>
</evidence>
<keyword evidence="2" id="KW-1185">Reference proteome</keyword>
<dbReference type="InterPro" id="IPR036390">
    <property type="entry name" value="WH_DNA-bd_sf"/>
</dbReference>
<dbReference type="Gene3D" id="1.10.10.10">
    <property type="entry name" value="Winged helix-like DNA-binding domain superfamily/Winged helix DNA-binding domain"/>
    <property type="match status" value="1"/>
</dbReference>
<dbReference type="AlphaFoldDB" id="A0A852RGB2"/>
<comment type="caution">
    <text evidence="1">The sequence shown here is derived from an EMBL/GenBank/DDBJ whole genome shotgun (WGS) entry which is preliminary data.</text>
</comment>
<dbReference type="EMBL" id="JACCBF010000001">
    <property type="protein sequence ID" value="NYD32377.1"/>
    <property type="molecule type" value="Genomic_DNA"/>
</dbReference>
<sequence length="132" mass="14070">MTAPRPLGYWLTTLDRLLDDQVADALAERGLSRSEWHALGRLEHGAVAEDVAVELLPAVEGLVAAGLVEHRSGEYRLTEAGSERVAELQEGPVQAVAERAVEGLSAEQYDALLGSLEQVATNLGWLADGPVS</sequence>
<proteinExistence type="predicted"/>
<dbReference type="RefSeq" id="WP_179728568.1">
    <property type="nucleotide sequence ID" value="NZ_BAABEF010000001.1"/>
</dbReference>
<reference evidence="1 2" key="1">
    <citation type="submission" date="2020-07" db="EMBL/GenBank/DDBJ databases">
        <title>Sequencing the genomes of 1000 actinobacteria strains.</title>
        <authorList>
            <person name="Klenk H.-P."/>
        </authorList>
    </citation>
    <scope>NUCLEOTIDE SEQUENCE [LARGE SCALE GENOMIC DNA]</scope>
    <source>
        <strain evidence="1 2">DSM 19082</strain>
    </source>
</reference>
<dbReference type="Proteomes" id="UP000582231">
    <property type="component" value="Unassembled WGS sequence"/>
</dbReference>
<evidence type="ECO:0000313" key="2">
    <source>
        <dbReference type="Proteomes" id="UP000582231"/>
    </source>
</evidence>
<gene>
    <name evidence="1" type="ORF">BJ958_003923</name>
</gene>
<evidence type="ECO:0008006" key="3">
    <source>
        <dbReference type="Google" id="ProtNLM"/>
    </source>
</evidence>
<accession>A0A852RGB2</accession>
<dbReference type="InterPro" id="IPR036388">
    <property type="entry name" value="WH-like_DNA-bd_sf"/>
</dbReference>